<dbReference type="OrthoDB" id="6422435at2759"/>
<dbReference type="EMBL" id="BGPR01007550">
    <property type="protein sequence ID" value="GBN27738.1"/>
    <property type="molecule type" value="Genomic_DNA"/>
</dbReference>
<accession>A0A4Y2MKP8</accession>
<name>A0A4Y2MKP8_ARAVE</name>
<protein>
    <submittedName>
        <fullName evidence="2">Uncharacterized protein</fullName>
    </submittedName>
</protein>
<keyword evidence="1" id="KW-0732">Signal</keyword>
<sequence>MVMMFVNSFGGLLVCLWIAGGLPVEEKRMKDAFRKKIQQRRLSRLSVDAICLEEEMSEKSDFVLSGCDIIHFRRSSIATLAGTILTYTILLISKD</sequence>
<feature type="signal peptide" evidence="1">
    <location>
        <begin position="1"/>
        <end position="21"/>
    </location>
</feature>
<feature type="chain" id="PRO_5021455656" evidence="1">
    <location>
        <begin position="22"/>
        <end position="95"/>
    </location>
</feature>
<gene>
    <name evidence="2" type="ORF">AVEN_175059_1</name>
</gene>
<evidence type="ECO:0000256" key="1">
    <source>
        <dbReference type="SAM" id="SignalP"/>
    </source>
</evidence>
<dbReference type="Proteomes" id="UP000499080">
    <property type="component" value="Unassembled WGS sequence"/>
</dbReference>
<dbReference type="AlphaFoldDB" id="A0A4Y2MKP8"/>
<proteinExistence type="predicted"/>
<reference evidence="2 3" key="1">
    <citation type="journal article" date="2019" name="Sci. Rep.">
        <title>Orb-weaving spider Araneus ventricosus genome elucidates the spidroin gene catalogue.</title>
        <authorList>
            <person name="Kono N."/>
            <person name="Nakamura H."/>
            <person name="Ohtoshi R."/>
            <person name="Moran D.A.P."/>
            <person name="Shinohara A."/>
            <person name="Yoshida Y."/>
            <person name="Fujiwara M."/>
            <person name="Mori M."/>
            <person name="Tomita M."/>
            <person name="Arakawa K."/>
        </authorList>
    </citation>
    <scope>NUCLEOTIDE SEQUENCE [LARGE SCALE GENOMIC DNA]</scope>
</reference>
<comment type="caution">
    <text evidence="2">The sequence shown here is derived from an EMBL/GenBank/DDBJ whole genome shotgun (WGS) entry which is preliminary data.</text>
</comment>
<evidence type="ECO:0000313" key="3">
    <source>
        <dbReference type="Proteomes" id="UP000499080"/>
    </source>
</evidence>
<keyword evidence="3" id="KW-1185">Reference proteome</keyword>
<evidence type="ECO:0000313" key="2">
    <source>
        <dbReference type="EMBL" id="GBN27738.1"/>
    </source>
</evidence>
<organism evidence="2 3">
    <name type="scientific">Araneus ventricosus</name>
    <name type="common">Orbweaver spider</name>
    <name type="synonym">Epeira ventricosa</name>
    <dbReference type="NCBI Taxonomy" id="182803"/>
    <lineage>
        <taxon>Eukaryota</taxon>
        <taxon>Metazoa</taxon>
        <taxon>Ecdysozoa</taxon>
        <taxon>Arthropoda</taxon>
        <taxon>Chelicerata</taxon>
        <taxon>Arachnida</taxon>
        <taxon>Araneae</taxon>
        <taxon>Araneomorphae</taxon>
        <taxon>Entelegynae</taxon>
        <taxon>Araneoidea</taxon>
        <taxon>Araneidae</taxon>
        <taxon>Araneus</taxon>
    </lineage>
</organism>